<accession>A0A5D0D288</accession>
<evidence type="ECO:0000313" key="1">
    <source>
        <dbReference type="EMBL" id="TYA15277.1"/>
    </source>
</evidence>
<dbReference type="RefSeq" id="WP_148450867.1">
    <property type="nucleotide sequence ID" value="NZ_VSDO01000001.1"/>
</dbReference>
<gene>
    <name evidence="1" type="ORF">FRY98_06480</name>
</gene>
<keyword evidence="2" id="KW-1185">Reference proteome</keyword>
<reference evidence="1 2" key="1">
    <citation type="submission" date="2019-08" db="EMBL/GenBank/DDBJ databases">
        <title>Genome sequencing of Paenibacillus faecis DSM 23593(T).</title>
        <authorList>
            <person name="Kook J.-K."/>
            <person name="Park S.-N."/>
            <person name="Lim Y.K."/>
        </authorList>
    </citation>
    <scope>NUCLEOTIDE SEQUENCE [LARGE SCALE GENOMIC DNA]</scope>
    <source>
        <strain evidence="1 2">DSM 23593</strain>
    </source>
</reference>
<dbReference type="EMBL" id="VSDO01000001">
    <property type="protein sequence ID" value="TYA15277.1"/>
    <property type="molecule type" value="Genomic_DNA"/>
</dbReference>
<dbReference type="OrthoDB" id="249246at2"/>
<protein>
    <recommendedName>
        <fullName evidence="3">DUF1795 domain-containing protein</fullName>
    </recommendedName>
</protein>
<evidence type="ECO:0008006" key="3">
    <source>
        <dbReference type="Google" id="ProtNLM"/>
    </source>
</evidence>
<sequence length="198" mass="23080">MSFMDEKIARMINEAEQSLTPRSILSGPVRIGQRIFEFTQQSFFDDKLSMYLPKEFEDMPLKFSSIKYPYEQRPEIIRSDEAGSVDFTFKLIDHELEDALVEELTTGMKAMIQRVNPTHVFYESGIEEIGGKTVGFFEFKSTVIEGYLFNIMYFLEFEGQVLMGTFCCDYKAYSDWRDVAYQAIRTITVAKEEEEDET</sequence>
<name>A0A5D0D288_9BACL</name>
<organism evidence="1 2">
    <name type="scientific">Paenibacillus faecis</name>
    <dbReference type="NCBI Taxonomy" id="862114"/>
    <lineage>
        <taxon>Bacteria</taxon>
        <taxon>Bacillati</taxon>
        <taxon>Bacillota</taxon>
        <taxon>Bacilli</taxon>
        <taxon>Bacillales</taxon>
        <taxon>Paenibacillaceae</taxon>
        <taxon>Paenibacillus</taxon>
    </lineage>
</organism>
<evidence type="ECO:0000313" key="2">
    <source>
        <dbReference type="Proteomes" id="UP000325218"/>
    </source>
</evidence>
<comment type="caution">
    <text evidence="1">The sequence shown here is derived from an EMBL/GenBank/DDBJ whole genome shotgun (WGS) entry which is preliminary data.</text>
</comment>
<dbReference type="AlphaFoldDB" id="A0A5D0D288"/>
<proteinExistence type="predicted"/>
<dbReference type="Proteomes" id="UP000325218">
    <property type="component" value="Unassembled WGS sequence"/>
</dbReference>